<dbReference type="Proteomes" id="UP000186631">
    <property type="component" value="Unassembled WGS sequence"/>
</dbReference>
<evidence type="ECO:0000256" key="1">
    <source>
        <dbReference type="SAM" id="MobiDB-lite"/>
    </source>
</evidence>
<evidence type="ECO:0000313" key="3">
    <source>
        <dbReference type="Proteomes" id="UP000186631"/>
    </source>
</evidence>
<evidence type="ECO:0000313" key="2">
    <source>
        <dbReference type="EMBL" id="OKZ46150.1"/>
    </source>
</evidence>
<organism evidence="2 3">
    <name type="scientific">Phocaeicola vulgatus</name>
    <name type="common">Bacteroides vulgatus</name>
    <dbReference type="NCBI Taxonomy" id="821"/>
    <lineage>
        <taxon>Bacteria</taxon>
        <taxon>Pseudomonadati</taxon>
        <taxon>Bacteroidota</taxon>
        <taxon>Bacteroidia</taxon>
        <taxon>Bacteroidales</taxon>
        <taxon>Bacteroidaceae</taxon>
        <taxon>Phocaeicola</taxon>
    </lineage>
</organism>
<accession>A0A1Q6IZ67</accession>
<feature type="region of interest" description="Disordered" evidence="1">
    <location>
        <begin position="103"/>
        <end position="129"/>
    </location>
</feature>
<comment type="caution">
    <text evidence="2">The sequence shown here is derived from an EMBL/GenBank/DDBJ whole genome shotgun (WGS) entry which is preliminary data.</text>
</comment>
<reference evidence="2 3" key="1">
    <citation type="journal article" date="2016" name="Nat. Biotechnol.">
        <title>Measurement of bacterial replication rates in microbial communities.</title>
        <authorList>
            <person name="Brown C.T."/>
            <person name="Olm M.R."/>
            <person name="Thomas B.C."/>
            <person name="Banfield J.F."/>
        </authorList>
    </citation>
    <scope>NUCLEOTIDE SEQUENCE [LARGE SCALE GENOMIC DNA]</scope>
    <source>
        <strain evidence="2">42_262</strain>
    </source>
</reference>
<dbReference type="EMBL" id="MNQV01000204">
    <property type="protein sequence ID" value="OKZ46150.1"/>
    <property type="molecule type" value="Genomic_DNA"/>
</dbReference>
<sequence length="181" mass="21118">MKKLYKFVANSSLSFAVIHCGRMMYINFSAFFRGKSTYHTTDRELAEKIRAHKWYREGRITETIEEDEDVIHDENDVNSVLQKTEVKQRYSILGKRMCTYIPPASSNQEEKESESAEPTKEKGIQEDRDIQEDIENVTSFLEAKDFFEVRFKVPRSQCGNKEALSSLCKEHGIQFPNYPLD</sequence>
<protein>
    <submittedName>
        <fullName evidence="2">Uncharacterized protein</fullName>
    </submittedName>
</protein>
<gene>
    <name evidence="2" type="ORF">BHV80_11150</name>
</gene>
<proteinExistence type="predicted"/>
<name>A0A1Q6IZ67_PHOVU</name>
<dbReference type="AlphaFoldDB" id="A0A1Q6IZ67"/>
<feature type="compositionally biased region" description="Basic and acidic residues" evidence="1">
    <location>
        <begin position="108"/>
        <end position="128"/>
    </location>
</feature>